<organism evidence="2 3">
    <name type="scientific">Candidatus Raskinella chloraquaticus</name>
    <dbReference type="NCBI Taxonomy" id="1951219"/>
    <lineage>
        <taxon>Bacteria</taxon>
        <taxon>Pseudomonadati</taxon>
        <taxon>Pseudomonadota</taxon>
        <taxon>Alphaproteobacteria</taxon>
        <taxon>Hyphomicrobiales</taxon>
        <taxon>Phreatobacteraceae</taxon>
        <taxon>Candidatus Raskinella</taxon>
    </lineage>
</organism>
<sequence length="214" mass="22986">MSQTTLDHLVIIAPSLAAGVAHVEDMLGVTPGAGGEHPLMGTHNRLIQLGNDVFLEVLAINPAAPTPSHARWFGLDDQQRLRRDWDEGRRLRAYVARTPRLSEHLAREAPVLGAVTRASRGDLVWHFGVTADGALPLDGAAPYLMDWGLIGPQAARMAEAGLKLNQLIVETPAIAVASALIDRLDMCARPTLRSGQVIRLLAVIDTPAGPRLLC</sequence>
<dbReference type="InterPro" id="IPR029068">
    <property type="entry name" value="Glyas_Bleomycin-R_OHBP_Dase"/>
</dbReference>
<accession>A0A1W9HWV9</accession>
<dbReference type="STRING" id="1827387.A4S15_10780"/>
<dbReference type="Pfam" id="PF13468">
    <property type="entry name" value="Glyoxalase_3"/>
    <property type="match status" value="1"/>
</dbReference>
<comment type="caution">
    <text evidence="2">The sequence shown here is derived from an EMBL/GenBank/DDBJ whole genome shotgun (WGS) entry which is preliminary data.</text>
</comment>
<reference evidence="2 3" key="1">
    <citation type="journal article" date="2017" name="Water Res.">
        <title>Comammox in drinking water systems.</title>
        <authorList>
            <person name="Wang Y."/>
            <person name="Ma L."/>
            <person name="Mao Y."/>
            <person name="Jiang X."/>
            <person name="Xia Y."/>
            <person name="Yu K."/>
            <person name="Li B."/>
            <person name="Zhang T."/>
        </authorList>
    </citation>
    <scope>NUCLEOTIDE SEQUENCE [LARGE SCALE GENOMIC DNA]</scope>
    <source>
        <strain evidence="2">SG_bin8</strain>
    </source>
</reference>
<protein>
    <recommendedName>
        <fullName evidence="1">Glyoxalase-like domain-containing protein</fullName>
    </recommendedName>
</protein>
<dbReference type="InterPro" id="IPR025870">
    <property type="entry name" value="Glyoxalase-like_dom"/>
</dbReference>
<dbReference type="Proteomes" id="UP000192872">
    <property type="component" value="Unassembled WGS sequence"/>
</dbReference>
<gene>
    <name evidence="2" type="ORF">A4S15_10780</name>
</gene>
<dbReference type="EMBL" id="LWDL01000018">
    <property type="protein sequence ID" value="OQW51694.1"/>
    <property type="molecule type" value="Genomic_DNA"/>
</dbReference>
<name>A0A1W9HWV9_9HYPH</name>
<evidence type="ECO:0000313" key="3">
    <source>
        <dbReference type="Proteomes" id="UP000192872"/>
    </source>
</evidence>
<dbReference type="RefSeq" id="WP_376802032.1">
    <property type="nucleotide sequence ID" value="NZ_DBNB01000034.1"/>
</dbReference>
<evidence type="ECO:0000313" key="2">
    <source>
        <dbReference type="EMBL" id="OQW51694.1"/>
    </source>
</evidence>
<evidence type="ECO:0000259" key="1">
    <source>
        <dbReference type="Pfam" id="PF13468"/>
    </source>
</evidence>
<dbReference type="AlphaFoldDB" id="A0A1W9HWV9"/>
<dbReference type="Gene3D" id="3.10.180.10">
    <property type="entry name" value="2,3-Dihydroxybiphenyl 1,2-Dioxygenase, domain 1"/>
    <property type="match status" value="1"/>
</dbReference>
<proteinExistence type="predicted"/>
<feature type="domain" description="Glyoxalase-like" evidence="1">
    <location>
        <begin position="6"/>
        <end position="181"/>
    </location>
</feature>